<name>F2UTF0_SALR5</name>
<dbReference type="Proteomes" id="UP000007799">
    <property type="component" value="Unassembled WGS sequence"/>
</dbReference>
<organism evidence="3">
    <name type="scientific">Salpingoeca rosetta (strain ATCC 50818 / BSB-021)</name>
    <dbReference type="NCBI Taxonomy" id="946362"/>
    <lineage>
        <taxon>Eukaryota</taxon>
        <taxon>Choanoflagellata</taxon>
        <taxon>Craspedida</taxon>
        <taxon>Salpingoecidae</taxon>
        <taxon>Salpingoeca</taxon>
    </lineage>
</organism>
<dbReference type="OrthoDB" id="27601at2759"/>
<dbReference type="GeneID" id="16068073"/>
<dbReference type="InterPro" id="IPR002616">
    <property type="entry name" value="tRNA_ribo_trans-like"/>
</dbReference>
<dbReference type="GO" id="GO:0006400">
    <property type="term" value="P:tRNA modification"/>
    <property type="evidence" value="ECO:0007669"/>
    <property type="project" value="InterPro"/>
</dbReference>
<sequence length="350" mass="38410">MFKVERCCQGGRLGRLGNVPTPSAVLHCSMGAPRHLQRDLLESLPDPFVMHVPVGGLVVEPGPSTMEKYGDTYASFANLPGVVLFSAFEPGRQPPDQRNSDSQISIWTRVGRQKVGTKLYARLLRACSPAIAVALPDVQSSHVSDRRHTKAVQRTSRYVQQLHDELGTTTTTTSTTPQIWAPIVGGRSPEIRQQAAQALAADTNVQGFTLEGLNTGETSQETLNALECMKELPASKPRLVHGISRLDEIIAAIEAGADLFDSHFCYEKAEDGHAFVLDLETPPQAPNPNPLFIDLWSDQYQTDMTPLLPGCQCYACTNFTRAYIHHLHLTHEMLGTVLLTLYAETPAQKT</sequence>
<dbReference type="PANTHER" id="PTHR46064">
    <property type="entry name" value="QUEUINE TRNA-RIBOSYLTRANSFERASE ACCESSORY SUBUNIT 2"/>
    <property type="match status" value="1"/>
</dbReference>
<dbReference type="Gene3D" id="3.20.20.105">
    <property type="entry name" value="Queuine tRNA-ribosyltransferase-like"/>
    <property type="match status" value="1"/>
</dbReference>
<dbReference type="FunCoup" id="F2UTF0">
    <property type="interactions" value="951"/>
</dbReference>
<dbReference type="EMBL" id="GL833028">
    <property type="protein sequence ID" value="EGD82832.1"/>
    <property type="molecule type" value="Genomic_DNA"/>
</dbReference>
<evidence type="ECO:0000259" key="1">
    <source>
        <dbReference type="Pfam" id="PF01702"/>
    </source>
</evidence>
<dbReference type="AlphaFoldDB" id="F2UTF0"/>
<dbReference type="KEGG" id="sre:PTSG_11433"/>
<dbReference type="InParanoid" id="F2UTF0"/>
<dbReference type="PANTHER" id="PTHR46064:SF1">
    <property type="entry name" value="QUEUINE TRNA-RIBOSYLTRANSFERASE ACCESSORY SUBUNIT 2"/>
    <property type="match status" value="1"/>
</dbReference>
<dbReference type="eggNOG" id="KOG3909">
    <property type="taxonomic scope" value="Eukaryota"/>
</dbReference>
<dbReference type="InterPro" id="IPR036511">
    <property type="entry name" value="TGT-like_sf"/>
</dbReference>
<dbReference type="STRING" id="946362.F2UTF0"/>
<proteinExistence type="predicted"/>
<feature type="domain" description="tRNA-guanine(15) transglycosylase-like" evidence="1">
    <location>
        <begin position="11"/>
        <end position="341"/>
    </location>
</feature>
<evidence type="ECO:0000313" key="3">
    <source>
        <dbReference type="Proteomes" id="UP000007799"/>
    </source>
</evidence>
<accession>F2UTF0</accession>
<reference evidence="2" key="1">
    <citation type="submission" date="2009-08" db="EMBL/GenBank/DDBJ databases">
        <title>Annotation of Salpingoeca rosetta.</title>
        <authorList>
            <consortium name="The Broad Institute Genome Sequencing Platform"/>
            <person name="Russ C."/>
            <person name="Cuomo C."/>
            <person name="Burger G."/>
            <person name="Gray M.W."/>
            <person name="Holland P.W.H."/>
            <person name="King N."/>
            <person name="Lang F.B.F."/>
            <person name="Roger A.J."/>
            <person name="Ruiz-Trillo I."/>
            <person name="Young S.K."/>
            <person name="Zeng Q."/>
            <person name="Gargeya S."/>
            <person name="Alvarado L."/>
            <person name="Berlin A."/>
            <person name="Chapman S.B."/>
            <person name="Chen Z."/>
            <person name="Freedman E."/>
            <person name="Gellesch M."/>
            <person name="Goldberg J."/>
            <person name="Griggs A."/>
            <person name="Gujja S."/>
            <person name="Heilman E."/>
            <person name="Heiman D."/>
            <person name="Howarth C."/>
            <person name="Mehta T."/>
            <person name="Neiman D."/>
            <person name="Pearson M."/>
            <person name="Roberts A."/>
            <person name="Saif S."/>
            <person name="Shea T."/>
            <person name="Shenoy N."/>
            <person name="Sisk P."/>
            <person name="Stolte C."/>
            <person name="Sykes S."/>
            <person name="White J."/>
            <person name="Yandava C."/>
            <person name="Haas B."/>
            <person name="Nusbaum C."/>
            <person name="Birren B."/>
        </authorList>
    </citation>
    <scope>NUCLEOTIDE SEQUENCE [LARGE SCALE GENOMIC DNA]</scope>
    <source>
        <strain evidence="2">ATCC 50818</strain>
    </source>
</reference>
<feature type="non-terminal residue" evidence="2">
    <location>
        <position position="350"/>
    </location>
</feature>
<dbReference type="NCBIfam" id="TIGR00449">
    <property type="entry name" value="tgt_general"/>
    <property type="match status" value="1"/>
</dbReference>
<dbReference type="SUPFAM" id="SSF51713">
    <property type="entry name" value="tRNA-guanine transglycosylase"/>
    <property type="match status" value="1"/>
</dbReference>
<protein>
    <recommendedName>
        <fullName evidence="1">tRNA-guanine(15) transglycosylase-like domain-containing protein</fullName>
    </recommendedName>
</protein>
<keyword evidence="3" id="KW-1185">Reference proteome</keyword>
<dbReference type="InterPro" id="IPR050852">
    <property type="entry name" value="Queuine_tRNA-ribosyltrfase"/>
</dbReference>
<dbReference type="RefSeq" id="XP_004987555.1">
    <property type="nucleotide sequence ID" value="XM_004987498.1"/>
</dbReference>
<gene>
    <name evidence="2" type="ORF">PTSG_11433</name>
</gene>
<dbReference type="Pfam" id="PF01702">
    <property type="entry name" value="TGT"/>
    <property type="match status" value="1"/>
</dbReference>
<evidence type="ECO:0000313" key="2">
    <source>
        <dbReference type="EMBL" id="EGD82832.1"/>
    </source>
</evidence>